<feature type="domain" description="DNA-binding transcriptional repressor CapW winged helix-turn-helix" evidence="1">
    <location>
        <begin position="7"/>
        <end position="80"/>
    </location>
</feature>
<dbReference type="EMBL" id="LVHF01000028">
    <property type="protein sequence ID" value="OAN13772.1"/>
    <property type="molecule type" value="Genomic_DNA"/>
</dbReference>
<dbReference type="Pfam" id="PF26109">
    <property type="entry name" value="WHD_BrxR"/>
    <property type="match status" value="1"/>
</dbReference>
<evidence type="ECO:0000259" key="1">
    <source>
        <dbReference type="Pfam" id="PF26109"/>
    </source>
</evidence>
<dbReference type="InterPro" id="IPR059019">
    <property type="entry name" value="WHD_CapW"/>
</dbReference>
<dbReference type="Proteomes" id="UP000078503">
    <property type="component" value="Unassembled WGS sequence"/>
</dbReference>
<name>A0A178KAR5_9GAMM</name>
<dbReference type="OrthoDB" id="5821671at2"/>
<dbReference type="RefSeq" id="WP_068332411.1">
    <property type="nucleotide sequence ID" value="NZ_LVHF01000028.1"/>
</dbReference>
<gene>
    <name evidence="2" type="ORF">A3K86_14520</name>
</gene>
<reference evidence="2 3" key="1">
    <citation type="submission" date="2016-03" db="EMBL/GenBank/DDBJ databases">
        <title>Photobacterium proteolyticum sp. nov. a protease producing bacterium isolated from ocean sediments of Laizhou Bay.</title>
        <authorList>
            <person name="Li Y."/>
        </authorList>
    </citation>
    <scope>NUCLEOTIDE SEQUENCE [LARGE SCALE GENOMIC DNA]</scope>
    <source>
        <strain evidence="2 3">R-40508</strain>
    </source>
</reference>
<dbReference type="AlphaFoldDB" id="A0A178KAR5"/>
<comment type="caution">
    <text evidence="2">The sequence shown here is derived from an EMBL/GenBank/DDBJ whole genome shotgun (WGS) entry which is preliminary data.</text>
</comment>
<proteinExistence type="predicted"/>
<evidence type="ECO:0000313" key="3">
    <source>
        <dbReference type="Proteomes" id="UP000078503"/>
    </source>
</evidence>
<protein>
    <recommendedName>
        <fullName evidence="1">DNA-binding transcriptional repressor CapW winged helix-turn-helix domain-containing protein</fullName>
    </recommendedName>
</protein>
<accession>A0A178KAR5</accession>
<keyword evidence="3" id="KW-1185">Reference proteome</keyword>
<sequence length="86" mass="9840">MAIYHDKFIEAKVVQQGKVSSGDIMGAFPLDLKRANEILKFYSVKNTGSIEYSDIEHLYKQTDSFRPLYHNCDPDEVIKAIGLLFK</sequence>
<organism evidence="2 3">
    <name type="scientific">Photobacterium jeanii</name>
    <dbReference type="NCBI Taxonomy" id="858640"/>
    <lineage>
        <taxon>Bacteria</taxon>
        <taxon>Pseudomonadati</taxon>
        <taxon>Pseudomonadota</taxon>
        <taxon>Gammaproteobacteria</taxon>
        <taxon>Vibrionales</taxon>
        <taxon>Vibrionaceae</taxon>
        <taxon>Photobacterium</taxon>
    </lineage>
</organism>
<evidence type="ECO:0000313" key="2">
    <source>
        <dbReference type="EMBL" id="OAN13772.1"/>
    </source>
</evidence>